<feature type="non-terminal residue" evidence="1">
    <location>
        <position position="1"/>
    </location>
</feature>
<evidence type="ECO:0000313" key="2">
    <source>
        <dbReference type="EMBL" id="EAW66290.1"/>
    </source>
</evidence>
<accession>A0N508</accession>
<reference evidence="2" key="2">
    <citation type="journal article" date="2001" name="Science">
        <title>The sequence of the human genome.</title>
        <authorList>
            <person name="Venter J.C."/>
            <person name="Adams M.D."/>
            <person name="Myers E.W."/>
            <person name="Li P.W."/>
            <person name="Mural R.J."/>
            <person name="Sutton G.G."/>
            <person name="Smith H.O."/>
            <person name="Yandell M."/>
            <person name="Evans C.A."/>
            <person name="Holt R.A."/>
            <person name="Gocayne J.D."/>
            <person name="Amanatides P."/>
            <person name="Ballew R.M."/>
            <person name="Huson D.H."/>
            <person name="Wortman J.R."/>
            <person name="Zhang Q."/>
            <person name="Kodira C.D."/>
            <person name="Zheng X.H."/>
            <person name="Chen L."/>
            <person name="Skupski M."/>
            <person name="Subramanian G."/>
            <person name="Thomas P.D."/>
            <person name="Zhang J."/>
            <person name="Gabor Miklos G.L."/>
            <person name="Nelson C."/>
            <person name="Broder S."/>
            <person name="Clark A.G."/>
            <person name="Nadeau J."/>
            <person name="McKusick V.A."/>
            <person name="Zinder N."/>
            <person name="Levine A.J."/>
            <person name="Roberts R.J."/>
            <person name="Simon M."/>
            <person name="Slayman C."/>
            <person name="Hunkapiller M."/>
            <person name="Bolanos R."/>
            <person name="Delcher A."/>
            <person name="Dew I."/>
            <person name="Fasulo D."/>
            <person name="Flanigan M."/>
            <person name="Florea L."/>
            <person name="Halpern A."/>
            <person name="Hannenhalli S."/>
            <person name="Kravitz S."/>
            <person name="Levy S."/>
            <person name="Mobarry C."/>
            <person name="Reinert K."/>
            <person name="Remington K."/>
            <person name="Abu-Threideh J."/>
            <person name="Beasley E."/>
            <person name="Biddick K."/>
            <person name="Bonazzi V."/>
            <person name="Brandon R."/>
            <person name="Cargill M."/>
            <person name="Chandramouliswaran I."/>
            <person name="Charlab R."/>
            <person name="Chaturvedi K."/>
            <person name="Deng Z."/>
            <person name="Di Francesco V."/>
            <person name="Dunn P."/>
            <person name="Eilbeck K."/>
            <person name="Evangelista C."/>
            <person name="Gabrielian A.E."/>
            <person name="Gan W."/>
            <person name="Ge W."/>
            <person name="Gong F."/>
            <person name="Gu Z."/>
            <person name="Guan P."/>
            <person name="Heiman T.J."/>
            <person name="Higgins M.E."/>
            <person name="Ji R.R."/>
            <person name="Ke Z."/>
            <person name="Ketchum K.A."/>
            <person name="Lai Z."/>
            <person name="Lei Y."/>
            <person name="Li Z."/>
            <person name="Li J."/>
            <person name="Liang Y."/>
            <person name="Lin X."/>
            <person name="Lu F."/>
            <person name="Merkulov G.V."/>
            <person name="Milshina N."/>
            <person name="Moore H.M."/>
            <person name="Naik A.K."/>
            <person name="Narayan V.A."/>
            <person name="Neelam B."/>
            <person name="Nusskern D."/>
            <person name="Rusch D.B."/>
            <person name="Salzberg S."/>
            <person name="Shao W."/>
            <person name="Shue B."/>
            <person name="Sun J."/>
            <person name="Wang Z."/>
            <person name="Wang A."/>
            <person name="Wang X."/>
            <person name="Wang J."/>
            <person name="Wei M."/>
            <person name="Wides R."/>
            <person name="Xiao C."/>
            <person name="Yan C."/>
            <person name="Yao A."/>
            <person name="Ye J."/>
            <person name="Zhan M."/>
            <person name="Zhang W."/>
            <person name="Zhang H."/>
            <person name="Zhao Q."/>
            <person name="Zheng L."/>
            <person name="Zhong F."/>
            <person name="Zhong W."/>
            <person name="Zhu S."/>
            <person name="Zhao S."/>
            <person name="Gilbert D."/>
            <person name="Baumhueter S."/>
            <person name="Spier G."/>
            <person name="Carter C."/>
            <person name="Cravchik A."/>
            <person name="Woodage T."/>
            <person name="Ali F."/>
            <person name="An H."/>
            <person name="Awe A."/>
            <person name="Baldwin D."/>
            <person name="Baden H."/>
            <person name="Barnstead M."/>
            <person name="Barrow I."/>
            <person name="Beeson K."/>
            <person name="Busam D."/>
            <person name="Carver A."/>
            <person name="Center A."/>
            <person name="Cheng M.L."/>
            <person name="Curry L."/>
            <person name="Danaher S."/>
            <person name="Davenport L."/>
            <person name="Desilets R."/>
            <person name="Dietz S."/>
            <person name="Dodson K."/>
            <person name="Doup L."/>
            <person name="Ferriera S."/>
            <person name="Garg N."/>
            <person name="Gluecksmann A."/>
            <person name="Hart B."/>
            <person name="Haynes J."/>
            <person name="Haynes C."/>
            <person name="Heiner C."/>
            <person name="Hladun S."/>
            <person name="Hostin D."/>
            <person name="Houck J."/>
            <person name="Howland T."/>
            <person name="Ibegwam C."/>
            <person name="Johnson J."/>
            <person name="Kalush F."/>
            <person name="Kline L."/>
            <person name="Koduru S."/>
            <person name="Love A."/>
            <person name="Mann F."/>
            <person name="May D."/>
            <person name="McCawley S."/>
            <person name="McIntosh T."/>
            <person name="McMullen I."/>
            <person name="Moy M."/>
            <person name="Moy L."/>
            <person name="Murphy B."/>
            <person name="Nelson K."/>
            <person name="Pfannkoch C."/>
            <person name="Pratts E."/>
            <person name="Puri V."/>
            <person name="Qureshi H."/>
            <person name="Reardon M."/>
            <person name="Rodriguez R."/>
            <person name="Rogers Y.H."/>
            <person name="Romblad D."/>
            <person name="Ruhfel B."/>
            <person name="Scott R."/>
            <person name="Sitter C."/>
            <person name="Smallwood M."/>
            <person name="Stewart E."/>
            <person name="Strong R."/>
            <person name="Suh E."/>
            <person name="Thomas R."/>
            <person name="Tint N.N."/>
            <person name="Tse S."/>
            <person name="Vech C."/>
            <person name="Wang G."/>
            <person name="Wetter J."/>
            <person name="Williams S."/>
            <person name="Williams M."/>
            <person name="Windsor S."/>
            <person name="Winn-Deen E."/>
            <person name="Wolfe K."/>
            <person name="Zaveri J."/>
            <person name="Zaveri K."/>
            <person name="Abril J.F."/>
            <person name="Guigo R."/>
            <person name="Campbell M.J."/>
            <person name="Sjolander K.V."/>
            <person name="Karlak B."/>
            <person name="Kejariwal A."/>
            <person name="Mi H."/>
            <person name="Lazareva B."/>
            <person name="Hatton T."/>
            <person name="Narechania A."/>
            <person name="Diemer K."/>
            <person name="Muruganujan A."/>
            <person name="Guo N."/>
            <person name="Sato S."/>
            <person name="Bafna V."/>
            <person name="Istrail S."/>
            <person name="Lippert R."/>
            <person name="Schwartz R."/>
            <person name="Walenz B."/>
            <person name="Yooseph S."/>
            <person name="Allen D."/>
            <person name="Basu A."/>
            <person name="Baxendale J."/>
            <person name="Blick L."/>
            <person name="Caminha M."/>
            <person name="Carnes-Stine J."/>
            <person name="Caulk P."/>
            <person name="Chiang Y.H."/>
            <person name="Coyne M."/>
            <person name="Dahlke C."/>
            <person name="Mays A."/>
            <person name="Dombroski M."/>
            <person name="Donnelly M."/>
            <person name="Ely D."/>
            <person name="Esparham S."/>
            <person name="Fosler C."/>
            <person name="Gire H."/>
            <person name="Glanowski S."/>
            <person name="Glasser K."/>
            <person name="Glodek A."/>
            <person name="Gorokhov M."/>
            <person name="Graham K."/>
            <person name="Gropman B."/>
            <person name="Harris M."/>
            <person name="Heil J."/>
            <person name="Henderson S."/>
            <person name="Hoover J."/>
            <person name="Jennings D."/>
            <person name="Jordan C."/>
            <person name="Jordan J."/>
            <person name="Kasha J."/>
            <person name="Kagan L."/>
            <person name="Kraft C."/>
            <person name="Levitsky A."/>
            <person name="Lewis M."/>
            <person name="Liu X."/>
            <person name="Lopez J."/>
            <person name="Ma D."/>
            <person name="Majoros W."/>
            <person name="McDaniel J."/>
            <person name="Murphy S."/>
            <person name="Newman M."/>
            <person name="Nguyen T."/>
            <person name="Nguyen N."/>
            <person name="Nodell M."/>
            <person name="Pan S."/>
            <person name="Peck J."/>
            <person name="Peterson M."/>
            <person name="Rowe W."/>
            <person name="Sanders R."/>
            <person name="Scott J."/>
            <person name="Simpson M."/>
            <person name="Smith T."/>
            <person name="Sprague A."/>
            <person name="Stockwell T."/>
            <person name="Turner R."/>
            <person name="Venter E."/>
            <person name="Wang M."/>
            <person name="Wen M."/>
            <person name="Wu D."/>
            <person name="Wu M."/>
            <person name="Xia A."/>
            <person name="Zandieh A."/>
            <person name="Zhu X."/>
        </authorList>
    </citation>
    <scope>NUCLEOTIDE SEQUENCE</scope>
</reference>
<dbReference type="EMBL" id="M94081">
    <property type="protein sequence ID" value="AAB86760.1"/>
    <property type="molecule type" value="Genomic_DNA"/>
</dbReference>
<protein>
    <submittedName>
        <fullName evidence="2">HCG2039754</fullName>
    </submittedName>
    <submittedName>
        <fullName evidence="1">Possible J 36 gene segment</fullName>
    </submittedName>
</protein>
<reference evidence="1" key="1">
    <citation type="journal article" date="1994" name="Genomics">
        <title>The human T-cell receptor TCRAC/TCRDC (C alpha/C delta) region: organization, sequence, and evolution of 97.6 kb of DNA.</title>
        <authorList>
            <person name="Koop B.F."/>
            <person name="Rowen L."/>
            <person name="Wang K."/>
            <person name="Kuo C.L."/>
            <person name="Seto D."/>
            <person name="Lenstra J.A."/>
            <person name="Howard S."/>
            <person name="Shan W."/>
            <person name="Deshpande P."/>
            <person name="Hood L."/>
        </authorList>
    </citation>
    <scope>NUCLEOTIDE SEQUENCE</scope>
</reference>
<evidence type="ECO:0000313" key="1">
    <source>
        <dbReference type="EMBL" id="AAB86760.1"/>
    </source>
</evidence>
<feature type="non-terminal residue" evidence="1">
    <location>
        <position position="20"/>
    </location>
</feature>
<gene>
    <name evidence="1" type="primary">Tcr-alpha</name>
    <name evidence="2" type="ORF">hCG_2039754</name>
</gene>
<name>A0N508_HUMAN</name>
<organism evidence="1">
    <name type="scientific">Homo sapiens</name>
    <name type="common">Human</name>
    <dbReference type="NCBI Taxonomy" id="9606"/>
    <lineage>
        <taxon>Eukaryota</taxon>
        <taxon>Metazoa</taxon>
        <taxon>Chordata</taxon>
        <taxon>Craniata</taxon>
        <taxon>Vertebrata</taxon>
        <taxon>Euteleostomi</taxon>
        <taxon>Mammalia</taxon>
        <taxon>Eutheria</taxon>
        <taxon>Euarchontoglires</taxon>
        <taxon>Primates</taxon>
        <taxon>Haplorrhini</taxon>
        <taxon>Catarrhini</taxon>
        <taxon>Hominidae</taxon>
        <taxon>Homo</taxon>
    </lineage>
</organism>
<dbReference type="AlphaFoldDB" id="A0N508"/>
<sequence length="20" mass="2110">CQTGANNLFFGTGTRLTVIP</sequence>
<reference evidence="2" key="3">
    <citation type="submission" date="2005-09" db="EMBL/GenBank/DDBJ databases">
        <authorList>
            <person name="Mural R.J."/>
            <person name="Istrail S."/>
            <person name="Sutton G."/>
            <person name="Florea L."/>
            <person name="Halpern A.L."/>
            <person name="Mobarry C.M."/>
            <person name="Lippert R."/>
            <person name="Walenz B."/>
            <person name="Shatkay H."/>
            <person name="Dew I."/>
            <person name="Miller J.R."/>
            <person name="Flanigan M.J."/>
            <person name="Edwards N.J."/>
            <person name="Bolanos R."/>
            <person name="Fasulo D."/>
            <person name="Halldorsson B.V."/>
            <person name="Hannenhalli S."/>
            <person name="Turner R."/>
            <person name="Yooseph S."/>
            <person name="Lu F."/>
            <person name="Nusskern D.R."/>
            <person name="Shue B.C."/>
            <person name="Zheng X.H."/>
            <person name="Zhong F."/>
            <person name="Delcher A.L."/>
            <person name="Huson D.H."/>
            <person name="Kravitz S.A."/>
            <person name="Mouchard L."/>
            <person name="Reinert K."/>
            <person name="Remington K.A."/>
            <person name="Clark A.G."/>
            <person name="Waterman M.S."/>
            <person name="Eichler E.E."/>
            <person name="Adams M.D."/>
            <person name="Hunkapiller M.W."/>
            <person name="Myers E.W."/>
            <person name="Venter J.C."/>
        </authorList>
    </citation>
    <scope>NUCLEOTIDE SEQUENCE</scope>
</reference>
<dbReference type="EMBL" id="CH471078">
    <property type="protein sequence ID" value="EAW66290.1"/>
    <property type="molecule type" value="Genomic_DNA"/>
</dbReference>
<proteinExistence type="predicted"/>